<evidence type="ECO:0000313" key="2">
    <source>
        <dbReference type="EMBL" id="GBG71378.1"/>
    </source>
</evidence>
<dbReference type="EMBL" id="BFEA01000145">
    <property type="protein sequence ID" value="GBG71378.1"/>
    <property type="molecule type" value="Genomic_DNA"/>
</dbReference>
<feature type="region of interest" description="Disordered" evidence="1">
    <location>
        <begin position="84"/>
        <end position="115"/>
    </location>
</feature>
<accession>A0A388KMZ8</accession>
<name>A0A388KMZ8_CHABU</name>
<protein>
    <submittedName>
        <fullName evidence="2">Uncharacterized protein</fullName>
    </submittedName>
</protein>
<reference evidence="2 3" key="1">
    <citation type="journal article" date="2018" name="Cell">
        <title>The Chara Genome: Secondary Complexity and Implications for Plant Terrestrialization.</title>
        <authorList>
            <person name="Nishiyama T."/>
            <person name="Sakayama H."/>
            <person name="Vries J.D."/>
            <person name="Buschmann H."/>
            <person name="Saint-Marcoux D."/>
            <person name="Ullrich K.K."/>
            <person name="Haas F.B."/>
            <person name="Vanderstraeten L."/>
            <person name="Becker D."/>
            <person name="Lang D."/>
            <person name="Vosolsobe S."/>
            <person name="Rombauts S."/>
            <person name="Wilhelmsson P.K.I."/>
            <person name="Janitza P."/>
            <person name="Kern R."/>
            <person name="Heyl A."/>
            <person name="Rumpler F."/>
            <person name="Villalobos L.I.A.C."/>
            <person name="Clay J.M."/>
            <person name="Skokan R."/>
            <person name="Toyoda A."/>
            <person name="Suzuki Y."/>
            <person name="Kagoshima H."/>
            <person name="Schijlen E."/>
            <person name="Tajeshwar N."/>
            <person name="Catarino B."/>
            <person name="Hetherington A.J."/>
            <person name="Saltykova A."/>
            <person name="Bonnot C."/>
            <person name="Breuninger H."/>
            <person name="Symeonidi A."/>
            <person name="Radhakrishnan G.V."/>
            <person name="Van Nieuwerburgh F."/>
            <person name="Deforce D."/>
            <person name="Chang C."/>
            <person name="Karol K.G."/>
            <person name="Hedrich R."/>
            <person name="Ulvskov P."/>
            <person name="Glockner G."/>
            <person name="Delwiche C.F."/>
            <person name="Petrasek J."/>
            <person name="Van de Peer Y."/>
            <person name="Friml J."/>
            <person name="Beilby M."/>
            <person name="Dolan L."/>
            <person name="Kohara Y."/>
            <person name="Sugano S."/>
            <person name="Fujiyama A."/>
            <person name="Delaux P.-M."/>
            <person name="Quint M."/>
            <person name="TheiBen G."/>
            <person name="Hagemann M."/>
            <person name="Harholt J."/>
            <person name="Dunand C."/>
            <person name="Zachgo S."/>
            <person name="Langdale J."/>
            <person name="Maumus F."/>
            <person name="Straeten D.V.D."/>
            <person name="Gould S.B."/>
            <person name="Rensing S.A."/>
        </authorList>
    </citation>
    <scope>NUCLEOTIDE SEQUENCE [LARGE SCALE GENOMIC DNA]</scope>
    <source>
        <strain evidence="2 3">S276</strain>
    </source>
</reference>
<evidence type="ECO:0000256" key="1">
    <source>
        <dbReference type="SAM" id="MobiDB-lite"/>
    </source>
</evidence>
<keyword evidence="3" id="KW-1185">Reference proteome</keyword>
<sequence length="115" mass="12811">MREREDESVGIWIWSVRIGLDATTEEAEGESLGRDRVKHAEGQFAGVKEVVEGGREVEDEDEERRVLEEMGGGWRLWRGRRLRRGGSQRKWEEDGGQGSEGDGQDGLGGAAAIRT</sequence>
<proteinExistence type="predicted"/>
<dbReference type="AlphaFoldDB" id="A0A388KMZ8"/>
<dbReference type="Gramene" id="GBG71378">
    <property type="protein sequence ID" value="GBG71378"/>
    <property type="gene ID" value="CBR_g8797"/>
</dbReference>
<dbReference type="Proteomes" id="UP000265515">
    <property type="component" value="Unassembled WGS sequence"/>
</dbReference>
<comment type="caution">
    <text evidence="2">The sequence shown here is derived from an EMBL/GenBank/DDBJ whole genome shotgun (WGS) entry which is preliminary data.</text>
</comment>
<gene>
    <name evidence="2" type="ORF">CBR_g8797</name>
</gene>
<evidence type="ECO:0000313" key="3">
    <source>
        <dbReference type="Proteomes" id="UP000265515"/>
    </source>
</evidence>
<feature type="compositionally biased region" description="Gly residues" evidence="1">
    <location>
        <begin position="96"/>
        <end position="109"/>
    </location>
</feature>
<organism evidence="2 3">
    <name type="scientific">Chara braunii</name>
    <name type="common">Braun's stonewort</name>
    <dbReference type="NCBI Taxonomy" id="69332"/>
    <lineage>
        <taxon>Eukaryota</taxon>
        <taxon>Viridiplantae</taxon>
        <taxon>Streptophyta</taxon>
        <taxon>Charophyceae</taxon>
        <taxon>Charales</taxon>
        <taxon>Characeae</taxon>
        <taxon>Chara</taxon>
    </lineage>
</organism>